<evidence type="ECO:0000256" key="1">
    <source>
        <dbReference type="ARBA" id="ARBA00004651"/>
    </source>
</evidence>
<dbReference type="KEGG" id="tad:TRIADDRAFT_60646"/>
<keyword evidence="6 9" id="KW-0472">Membrane</keyword>
<evidence type="ECO:0000256" key="3">
    <source>
        <dbReference type="ARBA" id="ARBA00022692"/>
    </source>
</evidence>
<dbReference type="InParanoid" id="B3S8S6"/>
<evidence type="ECO:0000256" key="2">
    <source>
        <dbReference type="ARBA" id="ARBA00022475"/>
    </source>
</evidence>
<evidence type="ECO:0000256" key="4">
    <source>
        <dbReference type="ARBA" id="ARBA00022989"/>
    </source>
</evidence>
<keyword evidence="3 9" id="KW-0812">Transmembrane</keyword>
<dbReference type="RefSeq" id="XP_002116648.1">
    <property type="nucleotide sequence ID" value="XM_002116612.1"/>
</dbReference>
<name>B3S8S6_TRIAD</name>
<proteinExistence type="predicted"/>
<dbReference type="GO" id="GO:0007186">
    <property type="term" value="P:G protein-coupled receptor signaling pathway"/>
    <property type="evidence" value="ECO:0000318"/>
    <property type="project" value="GO_Central"/>
</dbReference>
<sequence>MVTHESAVKLVAVNGSTITSVIFIILVSMIAFCGNLLVFYVVARNQQLYTYTNAFIINIAVCHFIASIIVTAFIPPSLISGQWIFGNSTSGNYSCDAIGFLIVVLFNVAILTLTVISYIRYYSIKYPMTYTRLINKKRFFILITYVWSQSIIMAVLPFFESISSYEYNHAVGFCTIKPLGAFRFIDIIITLILPFLTVFILAIRILCLLYKNPKSQWRHKISPMSDNNDTALPVNSYSPRRRSYHPHNTIDKQVTYTLLVVVFVNWVLWLPLIVVMLLDSSLFGNQKSAELAVYLLAFSSISINPMMYGALNRNFREGVTELITRWTQHCSLYSCVCFTHDEDSNVNWLCYRKRKINIYIQEA</sequence>
<organism evidence="11 12">
    <name type="scientific">Trichoplax adhaerens</name>
    <name type="common">Trichoplax reptans</name>
    <dbReference type="NCBI Taxonomy" id="10228"/>
    <lineage>
        <taxon>Eukaryota</taxon>
        <taxon>Metazoa</taxon>
        <taxon>Placozoa</taxon>
        <taxon>Uniplacotomia</taxon>
        <taxon>Trichoplacea</taxon>
        <taxon>Trichoplacidae</taxon>
        <taxon>Trichoplax</taxon>
    </lineage>
</organism>
<evidence type="ECO:0000256" key="9">
    <source>
        <dbReference type="SAM" id="Phobius"/>
    </source>
</evidence>
<feature type="domain" description="G-protein coupled receptors family 1 profile" evidence="10">
    <location>
        <begin position="34"/>
        <end position="308"/>
    </location>
</feature>
<evidence type="ECO:0000256" key="6">
    <source>
        <dbReference type="ARBA" id="ARBA00023136"/>
    </source>
</evidence>
<dbReference type="CDD" id="cd00637">
    <property type="entry name" value="7tm_classA_rhodopsin-like"/>
    <property type="match status" value="1"/>
</dbReference>
<comment type="subcellular location">
    <subcellularLocation>
        <location evidence="1">Cell membrane</location>
        <topology evidence="1">Multi-pass membrane protein</topology>
    </subcellularLocation>
</comment>
<feature type="transmembrane region" description="Helical" evidence="9">
    <location>
        <begin position="187"/>
        <end position="210"/>
    </location>
</feature>
<evidence type="ECO:0000256" key="8">
    <source>
        <dbReference type="ARBA" id="ARBA00023224"/>
    </source>
</evidence>
<keyword evidence="5" id="KW-0297">G-protein coupled receptor</keyword>
<dbReference type="PANTHER" id="PTHR22752">
    <property type="entry name" value="G PROTEIN-COUPLED RECEPTOR"/>
    <property type="match status" value="1"/>
</dbReference>
<evidence type="ECO:0000259" key="10">
    <source>
        <dbReference type="PROSITE" id="PS50262"/>
    </source>
</evidence>
<dbReference type="InterPro" id="IPR000276">
    <property type="entry name" value="GPCR_Rhodpsn"/>
</dbReference>
<dbReference type="GO" id="GO:0071482">
    <property type="term" value="P:cellular response to light stimulus"/>
    <property type="evidence" value="ECO:0000318"/>
    <property type="project" value="GO_Central"/>
</dbReference>
<feature type="transmembrane region" description="Helical" evidence="9">
    <location>
        <begin position="256"/>
        <end position="279"/>
    </location>
</feature>
<dbReference type="GO" id="GO:0005886">
    <property type="term" value="C:plasma membrane"/>
    <property type="evidence" value="ECO:0000318"/>
    <property type="project" value="GO_Central"/>
</dbReference>
<dbReference type="eggNOG" id="KOG3656">
    <property type="taxonomic scope" value="Eukaryota"/>
</dbReference>
<dbReference type="InterPro" id="IPR017452">
    <property type="entry name" value="GPCR_Rhodpsn_7TM"/>
</dbReference>
<keyword evidence="12" id="KW-1185">Reference proteome</keyword>
<keyword evidence="4 9" id="KW-1133">Transmembrane helix</keyword>
<protein>
    <recommendedName>
        <fullName evidence="10">G-protein coupled receptors family 1 profile domain-containing protein</fullName>
    </recommendedName>
</protein>
<feature type="transmembrane region" description="Helical" evidence="9">
    <location>
        <begin position="98"/>
        <end position="119"/>
    </location>
</feature>
<keyword evidence="7" id="KW-0675">Receptor</keyword>
<feature type="transmembrane region" description="Helical" evidence="9">
    <location>
        <begin position="139"/>
        <end position="159"/>
    </location>
</feature>
<dbReference type="OrthoDB" id="5951059at2759"/>
<dbReference type="Pfam" id="PF00001">
    <property type="entry name" value="7tm_1"/>
    <property type="match status" value="1"/>
</dbReference>
<evidence type="ECO:0000313" key="11">
    <source>
        <dbReference type="EMBL" id="EDV21004.1"/>
    </source>
</evidence>
<dbReference type="PRINTS" id="PR00237">
    <property type="entry name" value="GPCRRHODOPSN"/>
</dbReference>
<evidence type="ECO:0000256" key="5">
    <source>
        <dbReference type="ARBA" id="ARBA00023040"/>
    </source>
</evidence>
<dbReference type="PROSITE" id="PS50262">
    <property type="entry name" value="G_PROTEIN_RECEP_F1_2"/>
    <property type="match status" value="1"/>
</dbReference>
<dbReference type="PhylomeDB" id="B3S8S6"/>
<dbReference type="GO" id="GO:0007602">
    <property type="term" value="P:phototransduction"/>
    <property type="evidence" value="ECO:0000318"/>
    <property type="project" value="GO_Central"/>
</dbReference>
<gene>
    <name evidence="11" type="ORF">TRIADDRAFT_60646</name>
</gene>
<evidence type="ECO:0000256" key="7">
    <source>
        <dbReference type="ARBA" id="ARBA00023170"/>
    </source>
</evidence>
<keyword evidence="2" id="KW-1003">Cell membrane</keyword>
<evidence type="ECO:0000313" key="12">
    <source>
        <dbReference type="Proteomes" id="UP000009022"/>
    </source>
</evidence>
<dbReference type="STRING" id="10228.B3S8S6"/>
<dbReference type="SUPFAM" id="SSF81321">
    <property type="entry name" value="Family A G protein-coupled receptor-like"/>
    <property type="match status" value="1"/>
</dbReference>
<feature type="transmembrane region" description="Helical" evidence="9">
    <location>
        <begin position="55"/>
        <end position="78"/>
    </location>
</feature>
<dbReference type="HOGENOM" id="CLU_009579_11_0_1"/>
<feature type="transmembrane region" description="Helical" evidence="9">
    <location>
        <begin position="20"/>
        <end position="43"/>
    </location>
</feature>
<dbReference type="Proteomes" id="UP000009022">
    <property type="component" value="Unassembled WGS sequence"/>
</dbReference>
<dbReference type="Gene3D" id="1.20.1070.10">
    <property type="entry name" value="Rhodopsin 7-helix transmembrane proteins"/>
    <property type="match status" value="1"/>
</dbReference>
<dbReference type="CTD" id="6757795"/>
<keyword evidence="8" id="KW-0807">Transducer</keyword>
<dbReference type="GeneID" id="6757795"/>
<dbReference type="AlphaFoldDB" id="B3S8S6"/>
<reference evidence="11 12" key="1">
    <citation type="journal article" date="2008" name="Nature">
        <title>The Trichoplax genome and the nature of placozoans.</title>
        <authorList>
            <person name="Srivastava M."/>
            <person name="Begovic E."/>
            <person name="Chapman J."/>
            <person name="Putnam N.H."/>
            <person name="Hellsten U."/>
            <person name="Kawashima T."/>
            <person name="Kuo A."/>
            <person name="Mitros T."/>
            <person name="Salamov A."/>
            <person name="Carpenter M.L."/>
            <person name="Signorovitch A.Y."/>
            <person name="Moreno M.A."/>
            <person name="Kamm K."/>
            <person name="Grimwood J."/>
            <person name="Schmutz J."/>
            <person name="Shapiro H."/>
            <person name="Grigoriev I.V."/>
            <person name="Buss L.W."/>
            <person name="Schierwater B."/>
            <person name="Dellaporta S.L."/>
            <person name="Rokhsar D.S."/>
        </authorList>
    </citation>
    <scope>NUCLEOTIDE SEQUENCE [LARGE SCALE GENOMIC DNA]</scope>
    <source>
        <strain evidence="11 12">Grell-BS-1999</strain>
    </source>
</reference>
<accession>B3S8S6</accession>
<dbReference type="GO" id="GO:0008020">
    <property type="term" value="F:G protein-coupled photoreceptor activity"/>
    <property type="evidence" value="ECO:0000318"/>
    <property type="project" value="GO_Central"/>
</dbReference>
<dbReference type="EMBL" id="DS985256">
    <property type="protein sequence ID" value="EDV21004.1"/>
    <property type="molecule type" value="Genomic_DNA"/>
</dbReference>
<feature type="transmembrane region" description="Helical" evidence="9">
    <location>
        <begin position="291"/>
        <end position="311"/>
    </location>
</feature>